<dbReference type="Gene3D" id="3.30.930.10">
    <property type="entry name" value="Bira Bifunctional Protein, Domain 2"/>
    <property type="match status" value="1"/>
</dbReference>
<name>S7UY37_DESML</name>
<dbReference type="eggNOG" id="COG0095">
    <property type="taxonomic scope" value="Bacteria"/>
</dbReference>
<comment type="pathway">
    <text evidence="2">Protein modification; protein lipoylation via exogenous pathway; protein N(6)-(lipoyl)lysine from lipoate: step 1/2.</text>
</comment>
<keyword evidence="5" id="KW-0547">Nucleotide-binding</keyword>
<comment type="pathway">
    <text evidence="1">Protein modification; protein lipoylation via exogenous pathway; protein N(6)-(lipoyl)lysine from lipoate: step 2/2.</text>
</comment>
<dbReference type="PANTHER" id="PTHR12561">
    <property type="entry name" value="LIPOATE-PROTEIN LIGASE"/>
    <property type="match status" value="1"/>
</dbReference>
<evidence type="ECO:0000256" key="1">
    <source>
        <dbReference type="ARBA" id="ARBA00005085"/>
    </source>
</evidence>
<evidence type="ECO:0000313" key="10">
    <source>
        <dbReference type="Proteomes" id="UP000014977"/>
    </source>
</evidence>
<dbReference type="NCBIfam" id="TIGR00545">
    <property type="entry name" value="lipoyltrans"/>
    <property type="match status" value="1"/>
</dbReference>
<keyword evidence="9" id="KW-0808">Transferase</keyword>
<dbReference type="InterPro" id="IPR019491">
    <property type="entry name" value="Lipoate_protein_ligase_C"/>
</dbReference>
<gene>
    <name evidence="9" type="ORF">dsmv_2825</name>
</gene>
<dbReference type="PANTHER" id="PTHR12561:SF3">
    <property type="entry name" value="LIPOYLTRANSFERASE 1, MITOCHONDRIAL"/>
    <property type="match status" value="1"/>
</dbReference>
<dbReference type="OrthoDB" id="9787898at2"/>
<sequence>MANRLFLIHNNHVDDPRINLALEEYATGHVDLNHGYLLLYVNRPSVIIGRNQNPLLEVDSAYLAENNMPLVRRISGGGAVYHDHGNLNFSFITRFDPAYLNNYAFFAAPIIAALKGMGVPAALNAGNDIVVDGRKISGISQYSNGKGLLVHGTLLFDARLDVLWNALAPPSDPMASKAVRSLRSPVANIVEFLPSDVSMHAFKSGIRDGVVDAWGGDGSVYRLDGHQWDVVDALARDKYHSWHWNHGRSPRFSLVLPGRSDTGPFQVRVVIEKGHIKQVAIRGSFPDPEAIRGLERRLIGCLYRKIDVERVLSGIDPAPCLGGITRKAFVDVLVRE</sequence>
<evidence type="ECO:0000259" key="8">
    <source>
        <dbReference type="PROSITE" id="PS51733"/>
    </source>
</evidence>
<dbReference type="UniPathway" id="UPA00537">
    <property type="reaction ID" value="UER00594"/>
</dbReference>
<comment type="catalytic activity">
    <reaction evidence="7">
        <text>L-lysyl-[lipoyl-carrier protein] + (R)-lipoate + ATP = N(6)-[(R)-lipoyl]-L-lysyl-[lipoyl-carrier protein] + AMP + diphosphate + H(+)</text>
        <dbReference type="Rhea" id="RHEA:49288"/>
        <dbReference type="Rhea" id="RHEA-COMP:10500"/>
        <dbReference type="Rhea" id="RHEA-COMP:10502"/>
        <dbReference type="ChEBI" id="CHEBI:15378"/>
        <dbReference type="ChEBI" id="CHEBI:29969"/>
        <dbReference type="ChEBI" id="CHEBI:30616"/>
        <dbReference type="ChEBI" id="CHEBI:33019"/>
        <dbReference type="ChEBI" id="CHEBI:83088"/>
        <dbReference type="ChEBI" id="CHEBI:83099"/>
        <dbReference type="ChEBI" id="CHEBI:456215"/>
        <dbReference type="EC" id="6.3.1.20"/>
    </reaction>
</comment>
<dbReference type="AlphaFoldDB" id="S7UY37"/>
<comment type="caution">
    <text evidence="9">The sequence shown here is derived from an EMBL/GenBank/DDBJ whole genome shotgun (WGS) entry which is preliminary data.</text>
</comment>
<evidence type="ECO:0000256" key="2">
    <source>
        <dbReference type="ARBA" id="ARBA00005124"/>
    </source>
</evidence>
<dbReference type="EMBL" id="ATHJ01000092">
    <property type="protein sequence ID" value="EPR39169.1"/>
    <property type="molecule type" value="Genomic_DNA"/>
</dbReference>
<protein>
    <recommendedName>
        <fullName evidence="3">lipoate--protein ligase</fullName>
        <ecNumber evidence="3">6.3.1.20</ecNumber>
    </recommendedName>
</protein>
<dbReference type="CDD" id="cd16443">
    <property type="entry name" value="LplA"/>
    <property type="match status" value="1"/>
</dbReference>
<dbReference type="InterPro" id="IPR004143">
    <property type="entry name" value="BPL_LPL_catalytic"/>
</dbReference>
<evidence type="ECO:0000256" key="4">
    <source>
        <dbReference type="ARBA" id="ARBA00022598"/>
    </source>
</evidence>
<dbReference type="GO" id="GO:0016979">
    <property type="term" value="F:lipoate-protein ligase activity"/>
    <property type="evidence" value="ECO:0007669"/>
    <property type="project" value="UniProtKB-EC"/>
</dbReference>
<dbReference type="InterPro" id="IPR004562">
    <property type="entry name" value="LipoylTrfase_LipoateP_Ligase"/>
</dbReference>
<dbReference type="InterPro" id="IPR045864">
    <property type="entry name" value="aa-tRNA-synth_II/BPL/LPL"/>
</dbReference>
<dbReference type="PROSITE" id="PS51733">
    <property type="entry name" value="BPL_LPL_CATALYTIC"/>
    <property type="match status" value="1"/>
</dbReference>
<dbReference type="GO" id="GO:0005524">
    <property type="term" value="F:ATP binding"/>
    <property type="evidence" value="ECO:0007669"/>
    <property type="project" value="UniProtKB-KW"/>
</dbReference>
<organism evidence="9 10">
    <name type="scientific">Desulfococcus multivorans DSM 2059</name>
    <dbReference type="NCBI Taxonomy" id="1121405"/>
    <lineage>
        <taxon>Bacteria</taxon>
        <taxon>Pseudomonadati</taxon>
        <taxon>Thermodesulfobacteriota</taxon>
        <taxon>Desulfobacteria</taxon>
        <taxon>Desulfobacterales</taxon>
        <taxon>Desulfococcaceae</taxon>
        <taxon>Desulfococcus</taxon>
    </lineage>
</organism>
<evidence type="ECO:0000256" key="5">
    <source>
        <dbReference type="ARBA" id="ARBA00022741"/>
    </source>
</evidence>
<dbReference type="SUPFAM" id="SSF55681">
    <property type="entry name" value="Class II aaRS and biotin synthetases"/>
    <property type="match status" value="1"/>
</dbReference>
<dbReference type="Proteomes" id="UP000014977">
    <property type="component" value="Unassembled WGS sequence"/>
</dbReference>
<dbReference type="RefSeq" id="WP_020877582.1">
    <property type="nucleotide sequence ID" value="NZ_ATHJ01000092.1"/>
</dbReference>
<evidence type="ECO:0000256" key="3">
    <source>
        <dbReference type="ARBA" id="ARBA00012367"/>
    </source>
</evidence>
<accession>S7UY37</accession>
<keyword evidence="10" id="KW-1185">Reference proteome</keyword>
<dbReference type="Gene3D" id="3.30.390.50">
    <property type="entry name" value="CO dehydrogenase flavoprotein, C-terminal domain"/>
    <property type="match status" value="1"/>
</dbReference>
<evidence type="ECO:0000256" key="6">
    <source>
        <dbReference type="ARBA" id="ARBA00022840"/>
    </source>
</evidence>
<dbReference type="SUPFAM" id="SSF82649">
    <property type="entry name" value="SufE/NifU"/>
    <property type="match status" value="1"/>
</dbReference>
<dbReference type="GO" id="GO:0005737">
    <property type="term" value="C:cytoplasm"/>
    <property type="evidence" value="ECO:0007669"/>
    <property type="project" value="TreeGrafter"/>
</dbReference>
<keyword evidence="4 9" id="KW-0436">Ligase</keyword>
<dbReference type="GO" id="GO:0009249">
    <property type="term" value="P:protein lipoylation"/>
    <property type="evidence" value="ECO:0007669"/>
    <property type="project" value="InterPro"/>
</dbReference>
<dbReference type="Pfam" id="PF21948">
    <property type="entry name" value="LplA-B_cat"/>
    <property type="match status" value="1"/>
</dbReference>
<evidence type="ECO:0000313" key="9">
    <source>
        <dbReference type="EMBL" id="EPR39169.1"/>
    </source>
</evidence>
<dbReference type="GO" id="GO:0017118">
    <property type="term" value="F:lipoyltransferase activity"/>
    <property type="evidence" value="ECO:0007669"/>
    <property type="project" value="TreeGrafter"/>
</dbReference>
<reference evidence="9 10" key="1">
    <citation type="journal article" date="2013" name="Genome Announc.">
        <title>Draft genome sequences for three mercury-methylating, sulfate-reducing bacteria.</title>
        <authorList>
            <person name="Brown S.D."/>
            <person name="Hurt R.A.Jr."/>
            <person name="Gilmour C.C."/>
            <person name="Elias D.A."/>
        </authorList>
    </citation>
    <scope>NUCLEOTIDE SEQUENCE [LARGE SCALE GENOMIC DNA]</scope>
    <source>
        <strain evidence="9 10">DSM 2059</strain>
    </source>
</reference>
<proteinExistence type="predicted"/>
<keyword evidence="6" id="KW-0067">ATP-binding</keyword>
<feature type="domain" description="BPL/LPL catalytic" evidence="8">
    <location>
        <begin position="31"/>
        <end position="218"/>
    </location>
</feature>
<dbReference type="Pfam" id="PF10437">
    <property type="entry name" value="Lip_prot_lig_C"/>
    <property type="match status" value="1"/>
</dbReference>
<dbReference type="EC" id="6.3.1.20" evidence="3"/>
<dbReference type="PATRIC" id="fig|1121405.3.peg.2510"/>
<evidence type="ECO:0000256" key="7">
    <source>
        <dbReference type="ARBA" id="ARBA00048037"/>
    </source>
</evidence>
<dbReference type="STRING" id="897.B2D07_10735"/>